<feature type="non-terminal residue" evidence="1">
    <location>
        <position position="1"/>
    </location>
</feature>
<proteinExistence type="predicted"/>
<gene>
    <name evidence="1" type="ORF">S01H1_20363</name>
</gene>
<protein>
    <submittedName>
        <fullName evidence="1">Uncharacterized protein</fullName>
    </submittedName>
</protein>
<sequence length="59" mass="6679">QSSTSRVSDPGEKVWKLIAIPAMERFGLKDGGKTFKLGGWTIPEAWNPEYTGSKYRQYN</sequence>
<accession>X0U0H6</accession>
<dbReference type="EMBL" id="BARS01011132">
    <property type="protein sequence ID" value="GAF99323.1"/>
    <property type="molecule type" value="Genomic_DNA"/>
</dbReference>
<dbReference type="AlphaFoldDB" id="X0U0H6"/>
<reference evidence="1" key="1">
    <citation type="journal article" date="2014" name="Front. Microbiol.">
        <title>High frequency of phylogenetically diverse reductive dehalogenase-homologous genes in deep subseafloor sedimentary metagenomes.</title>
        <authorList>
            <person name="Kawai M."/>
            <person name="Futagami T."/>
            <person name="Toyoda A."/>
            <person name="Takaki Y."/>
            <person name="Nishi S."/>
            <person name="Hori S."/>
            <person name="Arai W."/>
            <person name="Tsubouchi T."/>
            <person name="Morono Y."/>
            <person name="Uchiyama I."/>
            <person name="Ito T."/>
            <person name="Fujiyama A."/>
            <person name="Inagaki F."/>
            <person name="Takami H."/>
        </authorList>
    </citation>
    <scope>NUCLEOTIDE SEQUENCE</scope>
    <source>
        <strain evidence="1">Expedition CK06-06</strain>
    </source>
</reference>
<comment type="caution">
    <text evidence="1">The sequence shown here is derived from an EMBL/GenBank/DDBJ whole genome shotgun (WGS) entry which is preliminary data.</text>
</comment>
<name>X0U0H6_9ZZZZ</name>
<organism evidence="1">
    <name type="scientific">marine sediment metagenome</name>
    <dbReference type="NCBI Taxonomy" id="412755"/>
    <lineage>
        <taxon>unclassified sequences</taxon>
        <taxon>metagenomes</taxon>
        <taxon>ecological metagenomes</taxon>
    </lineage>
</organism>
<evidence type="ECO:0000313" key="1">
    <source>
        <dbReference type="EMBL" id="GAF99323.1"/>
    </source>
</evidence>